<dbReference type="SUPFAM" id="SSF58113">
    <property type="entry name" value="Apolipoprotein A-I"/>
    <property type="match status" value="1"/>
</dbReference>
<evidence type="ECO:0000313" key="2">
    <source>
        <dbReference type="EMBL" id="CAJ1934914.1"/>
    </source>
</evidence>
<feature type="region of interest" description="Disordered" evidence="1">
    <location>
        <begin position="113"/>
        <end position="132"/>
    </location>
</feature>
<proteinExistence type="predicted"/>
<evidence type="ECO:0000313" key="3">
    <source>
        <dbReference type="Proteomes" id="UP001295423"/>
    </source>
</evidence>
<dbReference type="Proteomes" id="UP001295423">
    <property type="component" value="Unassembled WGS sequence"/>
</dbReference>
<reference evidence="2" key="1">
    <citation type="submission" date="2023-08" db="EMBL/GenBank/DDBJ databases">
        <authorList>
            <person name="Audoor S."/>
            <person name="Bilcke G."/>
        </authorList>
    </citation>
    <scope>NUCLEOTIDE SEQUENCE</scope>
</reference>
<dbReference type="EMBL" id="CAKOGP040000413">
    <property type="protein sequence ID" value="CAJ1934914.1"/>
    <property type="molecule type" value="Genomic_DNA"/>
</dbReference>
<gene>
    <name evidence="2" type="ORF">CYCCA115_LOCUS4249</name>
</gene>
<comment type="caution">
    <text evidence="2">The sequence shown here is derived from an EMBL/GenBank/DDBJ whole genome shotgun (WGS) entry which is preliminary data.</text>
</comment>
<protein>
    <submittedName>
        <fullName evidence="2">Uncharacterized protein</fullName>
    </submittedName>
</protein>
<accession>A0AAD2CJT4</accession>
<evidence type="ECO:0000256" key="1">
    <source>
        <dbReference type="SAM" id="MobiDB-lite"/>
    </source>
</evidence>
<organism evidence="2 3">
    <name type="scientific">Cylindrotheca closterium</name>
    <dbReference type="NCBI Taxonomy" id="2856"/>
    <lineage>
        <taxon>Eukaryota</taxon>
        <taxon>Sar</taxon>
        <taxon>Stramenopiles</taxon>
        <taxon>Ochrophyta</taxon>
        <taxon>Bacillariophyta</taxon>
        <taxon>Bacillariophyceae</taxon>
        <taxon>Bacillariophycidae</taxon>
        <taxon>Bacillariales</taxon>
        <taxon>Bacillariaceae</taxon>
        <taxon>Cylindrotheca</taxon>
    </lineage>
</organism>
<name>A0AAD2CJT4_9STRA</name>
<sequence length="132" mass="15044">MKEDEITAMAQGHLHASPAEFKEVMKEVKKKQMAEIKQSVRQQFQKTLPKYLSALESSNNKILTDAKERINSAVADQLQQLQQKIGRQECDLKDGITKLITNITNKVMNLLKTKQKKEASKPKNHKKSLQDA</sequence>
<feature type="compositionally biased region" description="Basic residues" evidence="1">
    <location>
        <begin position="122"/>
        <end position="132"/>
    </location>
</feature>
<keyword evidence="3" id="KW-1185">Reference proteome</keyword>
<dbReference type="AlphaFoldDB" id="A0AAD2CJT4"/>